<comment type="catalytic activity">
    <reaction evidence="8">
        <text>(6S)-5,6,7,8-tetrahydrofolate + NADP(+) = 7,8-dihydrofolate + NADPH + H(+)</text>
        <dbReference type="Rhea" id="RHEA:15009"/>
        <dbReference type="ChEBI" id="CHEBI:15378"/>
        <dbReference type="ChEBI" id="CHEBI:57451"/>
        <dbReference type="ChEBI" id="CHEBI:57453"/>
        <dbReference type="ChEBI" id="CHEBI:57783"/>
        <dbReference type="ChEBI" id="CHEBI:58349"/>
        <dbReference type="EC" id="1.5.1.3"/>
    </reaction>
</comment>
<keyword evidence="6 8" id="KW-0560">Oxidoreductase</keyword>
<sequence>MTISIIVAVSENGVIGKNNQLLWRLPDDLKRFKNLTLNHPIIMGRKTFESIGKPLPGRTSIVVTRNSDFFHEGIIVTHSLEEALQKAQETDTNEAFIIGGGELYRQAQSLSDKLYITEVKTMIDGDTRFEILQPADWKETNRISHKADERHNFPFEFADYIRWNKL</sequence>
<dbReference type="Proteomes" id="UP000309788">
    <property type="component" value="Unassembled WGS sequence"/>
</dbReference>
<evidence type="ECO:0000256" key="5">
    <source>
        <dbReference type="ARBA" id="ARBA00022857"/>
    </source>
</evidence>
<evidence type="ECO:0000256" key="7">
    <source>
        <dbReference type="ARBA" id="ARBA00025067"/>
    </source>
</evidence>
<evidence type="ECO:0000256" key="8">
    <source>
        <dbReference type="PIRNR" id="PIRNR000194"/>
    </source>
</evidence>
<reference evidence="10 11" key="1">
    <citation type="submission" date="2019-05" db="EMBL/GenBank/DDBJ databases">
        <authorList>
            <person name="Qu J.-H."/>
        </authorList>
    </citation>
    <scope>NUCLEOTIDE SEQUENCE [LARGE SCALE GENOMIC DNA]</scope>
    <source>
        <strain evidence="10 11">Z12</strain>
    </source>
</reference>
<dbReference type="SUPFAM" id="SSF53597">
    <property type="entry name" value="Dihydrofolate reductase-like"/>
    <property type="match status" value="1"/>
</dbReference>
<dbReference type="GO" id="GO:0046452">
    <property type="term" value="P:dihydrofolate metabolic process"/>
    <property type="evidence" value="ECO:0007669"/>
    <property type="project" value="TreeGrafter"/>
</dbReference>
<dbReference type="UniPathway" id="UPA00077">
    <property type="reaction ID" value="UER00158"/>
</dbReference>
<evidence type="ECO:0000256" key="4">
    <source>
        <dbReference type="ARBA" id="ARBA00022563"/>
    </source>
</evidence>
<evidence type="ECO:0000256" key="2">
    <source>
        <dbReference type="ARBA" id="ARBA00009539"/>
    </source>
</evidence>
<evidence type="ECO:0000256" key="3">
    <source>
        <dbReference type="ARBA" id="ARBA00012856"/>
    </source>
</evidence>
<evidence type="ECO:0000256" key="1">
    <source>
        <dbReference type="ARBA" id="ARBA00004903"/>
    </source>
</evidence>
<feature type="domain" description="DHFR" evidence="9">
    <location>
        <begin position="2"/>
        <end position="162"/>
    </location>
</feature>
<comment type="similarity">
    <text evidence="2 8">Belongs to the dihydrofolate reductase family.</text>
</comment>
<comment type="function">
    <text evidence="7 8">Key enzyme in folate metabolism. Catalyzes an essential reaction for de novo glycine and purine synthesis, and for DNA precursor synthesis.</text>
</comment>
<dbReference type="InterPro" id="IPR001796">
    <property type="entry name" value="DHFR_dom"/>
</dbReference>
<dbReference type="GO" id="GO:0004146">
    <property type="term" value="F:dihydrofolate reductase activity"/>
    <property type="evidence" value="ECO:0007669"/>
    <property type="project" value="UniProtKB-EC"/>
</dbReference>
<dbReference type="OrthoDB" id="9804315at2"/>
<dbReference type="RefSeq" id="WP_138281780.1">
    <property type="nucleotide sequence ID" value="NZ_BMGE01000003.1"/>
</dbReference>
<protein>
    <recommendedName>
        <fullName evidence="3 8">Dihydrofolate reductase</fullName>
        <ecNumber evidence="3 8">1.5.1.3</ecNumber>
    </recommendedName>
</protein>
<keyword evidence="5 8" id="KW-0521">NADP</keyword>
<dbReference type="CDD" id="cd00209">
    <property type="entry name" value="DHFR"/>
    <property type="match status" value="1"/>
</dbReference>
<dbReference type="PIRSF" id="PIRSF000194">
    <property type="entry name" value="DHFR"/>
    <property type="match status" value="1"/>
</dbReference>
<organism evidence="10 11">
    <name type="scientific">Dyadobacter sediminis</name>
    <dbReference type="NCBI Taxonomy" id="1493691"/>
    <lineage>
        <taxon>Bacteria</taxon>
        <taxon>Pseudomonadati</taxon>
        <taxon>Bacteroidota</taxon>
        <taxon>Cytophagia</taxon>
        <taxon>Cytophagales</taxon>
        <taxon>Spirosomataceae</taxon>
        <taxon>Dyadobacter</taxon>
    </lineage>
</organism>
<dbReference type="AlphaFoldDB" id="A0A5R9KA09"/>
<dbReference type="PRINTS" id="PR00070">
    <property type="entry name" value="DHFR"/>
</dbReference>
<dbReference type="FunFam" id="3.40.430.10:FF:000001">
    <property type="entry name" value="Dihydrofolate reductase"/>
    <property type="match status" value="1"/>
</dbReference>
<dbReference type="EC" id="1.5.1.3" evidence="3 8"/>
<dbReference type="EMBL" id="VCEI01000025">
    <property type="protein sequence ID" value="TLU91671.1"/>
    <property type="molecule type" value="Genomic_DNA"/>
</dbReference>
<dbReference type="GO" id="GO:0070401">
    <property type="term" value="F:NADP+ binding"/>
    <property type="evidence" value="ECO:0007669"/>
    <property type="project" value="UniProtKB-ARBA"/>
</dbReference>
<proteinExistence type="inferred from homology"/>
<name>A0A5R9KA09_9BACT</name>
<dbReference type="InterPro" id="IPR012259">
    <property type="entry name" value="DHFR"/>
</dbReference>
<comment type="caution">
    <text evidence="10">The sequence shown here is derived from an EMBL/GenBank/DDBJ whole genome shotgun (WGS) entry which is preliminary data.</text>
</comment>
<dbReference type="PANTHER" id="PTHR48069">
    <property type="entry name" value="DIHYDROFOLATE REDUCTASE"/>
    <property type="match status" value="1"/>
</dbReference>
<dbReference type="PANTHER" id="PTHR48069:SF3">
    <property type="entry name" value="DIHYDROFOLATE REDUCTASE"/>
    <property type="match status" value="1"/>
</dbReference>
<keyword evidence="4 8" id="KW-0554">One-carbon metabolism</keyword>
<dbReference type="Gene3D" id="3.40.430.10">
    <property type="entry name" value="Dihydrofolate Reductase, subunit A"/>
    <property type="match status" value="1"/>
</dbReference>
<dbReference type="GO" id="GO:0046654">
    <property type="term" value="P:tetrahydrofolate biosynthetic process"/>
    <property type="evidence" value="ECO:0007669"/>
    <property type="project" value="UniProtKB-UniPathway"/>
</dbReference>
<dbReference type="PROSITE" id="PS51330">
    <property type="entry name" value="DHFR_2"/>
    <property type="match status" value="1"/>
</dbReference>
<gene>
    <name evidence="10" type="ORF">FEM55_12850</name>
</gene>
<comment type="pathway">
    <text evidence="1 8">Cofactor biosynthesis; tetrahydrofolate biosynthesis; 5,6,7,8-tetrahydrofolate from 7,8-dihydrofolate: step 1/1.</text>
</comment>
<dbReference type="GO" id="GO:0046655">
    <property type="term" value="P:folic acid metabolic process"/>
    <property type="evidence" value="ECO:0007669"/>
    <property type="project" value="TreeGrafter"/>
</dbReference>
<accession>A0A5R9KA09</accession>
<evidence type="ECO:0000313" key="11">
    <source>
        <dbReference type="Proteomes" id="UP000309788"/>
    </source>
</evidence>
<dbReference type="GO" id="GO:0005829">
    <property type="term" value="C:cytosol"/>
    <property type="evidence" value="ECO:0007669"/>
    <property type="project" value="TreeGrafter"/>
</dbReference>
<evidence type="ECO:0000256" key="6">
    <source>
        <dbReference type="ARBA" id="ARBA00023002"/>
    </source>
</evidence>
<dbReference type="GO" id="GO:0006730">
    <property type="term" value="P:one-carbon metabolic process"/>
    <property type="evidence" value="ECO:0007669"/>
    <property type="project" value="UniProtKB-KW"/>
</dbReference>
<evidence type="ECO:0000313" key="10">
    <source>
        <dbReference type="EMBL" id="TLU91671.1"/>
    </source>
</evidence>
<dbReference type="Pfam" id="PF00186">
    <property type="entry name" value="DHFR_1"/>
    <property type="match status" value="1"/>
</dbReference>
<keyword evidence="11" id="KW-1185">Reference proteome</keyword>
<evidence type="ECO:0000259" key="9">
    <source>
        <dbReference type="PROSITE" id="PS51330"/>
    </source>
</evidence>
<dbReference type="InterPro" id="IPR024072">
    <property type="entry name" value="DHFR-like_dom_sf"/>
</dbReference>